<reference evidence="2" key="1">
    <citation type="submission" date="2013-09" db="EMBL/GenBank/DDBJ databases">
        <title>Corchorus olitorius genome sequencing.</title>
        <authorList>
            <person name="Alam M."/>
            <person name="Haque M.S."/>
            <person name="Islam M.S."/>
            <person name="Emdad E.M."/>
            <person name="Islam M.M."/>
            <person name="Ahmed B."/>
            <person name="Halim A."/>
            <person name="Hossen Q.M.M."/>
            <person name="Hossain M.Z."/>
            <person name="Ahmed R."/>
            <person name="Khan M.M."/>
            <person name="Islam R."/>
            <person name="Rashid M.M."/>
            <person name="Khan S.A."/>
            <person name="Rahman M.S."/>
            <person name="Alam M."/>
            <person name="Yahiya A.S."/>
            <person name="Khan M.S."/>
            <person name="Azam M.S."/>
            <person name="Haque T."/>
            <person name="Lashkar M.Z.H."/>
            <person name="Akhand A.I."/>
            <person name="Morshed G."/>
            <person name="Roy S."/>
            <person name="Uddin K.S."/>
            <person name="Rabeya T."/>
            <person name="Hossain A.S."/>
            <person name="Chowdhury A."/>
            <person name="Snigdha A.R."/>
            <person name="Mortoza M.S."/>
            <person name="Matin S.A."/>
            <person name="Hoque S.M.E."/>
            <person name="Islam M.K."/>
            <person name="Roy D.K."/>
            <person name="Haider R."/>
            <person name="Moosa M.M."/>
            <person name="Elias S.M."/>
            <person name="Hasan A.M."/>
            <person name="Jahan S."/>
            <person name="Shafiuddin M."/>
            <person name="Mahmood N."/>
            <person name="Shommy N.S."/>
        </authorList>
    </citation>
    <scope>NUCLEOTIDE SEQUENCE [LARGE SCALE GENOMIC DNA]</scope>
    <source>
        <strain evidence="2">cv. O-4</strain>
    </source>
</reference>
<dbReference type="OrthoDB" id="744797at2759"/>
<name>A0A1R3H2W5_9ROSI</name>
<comment type="caution">
    <text evidence="1">The sequence shown here is derived from an EMBL/GenBank/DDBJ whole genome shotgun (WGS) entry which is preliminary data.</text>
</comment>
<evidence type="ECO:0000313" key="2">
    <source>
        <dbReference type="Proteomes" id="UP000187203"/>
    </source>
</evidence>
<keyword evidence="2" id="KW-1185">Reference proteome</keyword>
<dbReference type="Pfam" id="PF01190">
    <property type="entry name" value="Pollen_Ole_e_1"/>
    <property type="match status" value="1"/>
</dbReference>
<sequence>MVQMAGYGEEKLSTVLLTGTVVCELCHSDSQLRAWPISGALVAVKCQTASKSKSGSAQATTDEYGEFVIDLPSHLHGVPDLQKACQVKVLQIPNNSNCRPAFVKKHKGLKFSSIGNGIRTYTSGKIRFQHITSKPLKTCIRRARASSVKQTSSMVD</sequence>
<accession>A0A1R3H2W5</accession>
<protein>
    <submittedName>
        <fullName evidence="1">Pollen Ole e 1 allergen/extensin</fullName>
    </submittedName>
</protein>
<dbReference type="PANTHER" id="PTHR47273:SF6">
    <property type="entry name" value="POLLEN OLE E 1 ALLERGEN AND EXTENSIN FAMILY PROTEIN"/>
    <property type="match status" value="1"/>
</dbReference>
<evidence type="ECO:0000313" key="1">
    <source>
        <dbReference type="EMBL" id="OMO64692.1"/>
    </source>
</evidence>
<gene>
    <name evidence="1" type="ORF">COLO4_31936</name>
</gene>
<dbReference type="AlphaFoldDB" id="A0A1R3H2W5"/>
<dbReference type="PANTHER" id="PTHR47273">
    <property type="entry name" value="EXPRESSED PROTEIN"/>
    <property type="match status" value="1"/>
</dbReference>
<organism evidence="1 2">
    <name type="scientific">Corchorus olitorius</name>
    <dbReference type="NCBI Taxonomy" id="93759"/>
    <lineage>
        <taxon>Eukaryota</taxon>
        <taxon>Viridiplantae</taxon>
        <taxon>Streptophyta</taxon>
        <taxon>Embryophyta</taxon>
        <taxon>Tracheophyta</taxon>
        <taxon>Spermatophyta</taxon>
        <taxon>Magnoliopsida</taxon>
        <taxon>eudicotyledons</taxon>
        <taxon>Gunneridae</taxon>
        <taxon>Pentapetalae</taxon>
        <taxon>rosids</taxon>
        <taxon>malvids</taxon>
        <taxon>Malvales</taxon>
        <taxon>Malvaceae</taxon>
        <taxon>Grewioideae</taxon>
        <taxon>Apeibeae</taxon>
        <taxon>Corchorus</taxon>
    </lineage>
</organism>
<dbReference type="EMBL" id="AWUE01020884">
    <property type="protein sequence ID" value="OMO64692.1"/>
    <property type="molecule type" value="Genomic_DNA"/>
</dbReference>
<proteinExistence type="predicted"/>
<dbReference type="STRING" id="93759.A0A1R3H2W5"/>
<dbReference type="Proteomes" id="UP000187203">
    <property type="component" value="Unassembled WGS sequence"/>
</dbReference>